<evidence type="ECO:0000259" key="12">
    <source>
        <dbReference type="PROSITE" id="PS51390"/>
    </source>
</evidence>
<dbReference type="EMBL" id="JABXBU010000011">
    <property type="protein sequence ID" value="KAF8790631.1"/>
    <property type="molecule type" value="Genomic_DNA"/>
</dbReference>
<reference evidence="13" key="1">
    <citation type="journal article" date="2020" name="bioRxiv">
        <title>Chromosome-level reference genome of the European wasp spider Argiope bruennichi: a resource for studies on range expansion and evolutionary adaptation.</title>
        <authorList>
            <person name="Sheffer M.M."/>
            <person name="Hoppe A."/>
            <person name="Krehenwinkel H."/>
            <person name="Uhl G."/>
            <person name="Kuss A.W."/>
            <person name="Jensen L."/>
            <person name="Jensen C."/>
            <person name="Gillespie R.G."/>
            <person name="Hoff K.J."/>
            <person name="Prost S."/>
        </authorList>
    </citation>
    <scope>NUCLEOTIDE SEQUENCE</scope>
</reference>
<evidence type="ECO:0000313" key="14">
    <source>
        <dbReference type="Proteomes" id="UP000807504"/>
    </source>
</evidence>
<evidence type="ECO:0000256" key="2">
    <source>
        <dbReference type="ARBA" id="ARBA00003209"/>
    </source>
</evidence>
<evidence type="ECO:0000256" key="6">
    <source>
        <dbReference type="ARBA" id="ARBA00022656"/>
    </source>
</evidence>
<dbReference type="GO" id="GO:0019731">
    <property type="term" value="P:antibacterial humoral response"/>
    <property type="evidence" value="ECO:0007669"/>
    <property type="project" value="TreeGrafter"/>
</dbReference>
<keyword evidence="6" id="KW-0800">Toxin</keyword>
<feature type="domain" description="WAP" evidence="12">
    <location>
        <begin position="259"/>
        <end position="312"/>
    </location>
</feature>
<keyword evidence="8" id="KW-0677">Repeat</keyword>
<sequence>MGKVTFVLLGLLLLATCFQVDSLMWNSKPSGITNYRPGYNIGWREHYGVGDTRGRSYPWSSNNGFYGTSWNFPTGNMKGSNYRRCVDSRQCYQGECCQATGFSNLGACVYGGYAAAYGCNDRPQNLGWPGNNKGSQITATQFGRPGACPPPQFLQGPMQYCRNDENCPTNQKCCYFQGKTVLYTLDSCMLYLHSEIAMWASFLLIGLFVGQVMCQSKPFPFGPRRRVLPGQRSSGCSDCAAELKQCILTCVEKFDCSEMNIKEGFCPIGDKKPDNCSISSASFLNVCKTDTDCPGTKKCCHSGCSKVCASALPVPPQTAGRRSRTQMKLG</sequence>
<reference evidence="13" key="2">
    <citation type="submission" date="2020-06" db="EMBL/GenBank/DDBJ databases">
        <authorList>
            <person name="Sheffer M."/>
        </authorList>
    </citation>
    <scope>NUCLEOTIDE SEQUENCE</scope>
</reference>
<gene>
    <name evidence="13" type="ORF">HNY73_005623</name>
</gene>
<evidence type="ECO:0000256" key="4">
    <source>
        <dbReference type="ARBA" id="ARBA00017105"/>
    </source>
</evidence>
<keyword evidence="5" id="KW-0964">Secreted</keyword>
<evidence type="ECO:0000256" key="9">
    <source>
        <dbReference type="ARBA" id="ARBA00023157"/>
    </source>
</evidence>
<dbReference type="PANTHER" id="PTHR19441:SF39">
    <property type="entry name" value="WAP FOUR-DISULFIDE CORE DOMAIN PROTEIN 5"/>
    <property type="match status" value="1"/>
</dbReference>
<keyword evidence="14" id="KW-1185">Reference proteome</keyword>
<dbReference type="InterPro" id="IPR036645">
    <property type="entry name" value="Elafin-like_sf"/>
</dbReference>
<comment type="function">
    <text evidence="1">Has antibacterial activity.</text>
</comment>
<organism evidence="13 14">
    <name type="scientific">Argiope bruennichi</name>
    <name type="common">Wasp spider</name>
    <name type="synonym">Aranea bruennichi</name>
    <dbReference type="NCBI Taxonomy" id="94029"/>
    <lineage>
        <taxon>Eukaryota</taxon>
        <taxon>Metazoa</taxon>
        <taxon>Ecdysozoa</taxon>
        <taxon>Arthropoda</taxon>
        <taxon>Chelicerata</taxon>
        <taxon>Arachnida</taxon>
        <taxon>Araneae</taxon>
        <taxon>Araneomorphae</taxon>
        <taxon>Entelegynae</taxon>
        <taxon>Araneoidea</taxon>
        <taxon>Araneidae</taxon>
        <taxon>Argiope</taxon>
    </lineage>
</organism>
<dbReference type="SUPFAM" id="SSF57256">
    <property type="entry name" value="Elafin-like"/>
    <property type="match status" value="2"/>
</dbReference>
<dbReference type="PANTHER" id="PTHR19441">
    <property type="entry name" value="WHEY ACDIC PROTEIN WAP"/>
    <property type="match status" value="1"/>
</dbReference>
<name>A0A8T0FI05_ARGBR</name>
<dbReference type="GO" id="GO:0005615">
    <property type="term" value="C:extracellular space"/>
    <property type="evidence" value="ECO:0007669"/>
    <property type="project" value="TreeGrafter"/>
</dbReference>
<keyword evidence="10" id="KW-1133">Transmembrane helix</keyword>
<dbReference type="GO" id="GO:0090729">
    <property type="term" value="F:toxin activity"/>
    <property type="evidence" value="ECO:0007669"/>
    <property type="project" value="UniProtKB-KW"/>
</dbReference>
<proteinExistence type="predicted"/>
<evidence type="ECO:0000256" key="10">
    <source>
        <dbReference type="SAM" id="Phobius"/>
    </source>
</evidence>
<evidence type="ECO:0000256" key="8">
    <source>
        <dbReference type="ARBA" id="ARBA00022737"/>
    </source>
</evidence>
<comment type="subcellular location">
    <subcellularLocation>
        <location evidence="3">Secreted</location>
    </subcellularLocation>
</comment>
<evidence type="ECO:0000256" key="11">
    <source>
        <dbReference type="SAM" id="SignalP"/>
    </source>
</evidence>
<dbReference type="GO" id="GO:0004867">
    <property type="term" value="F:serine-type endopeptidase inhibitor activity"/>
    <property type="evidence" value="ECO:0007669"/>
    <property type="project" value="TreeGrafter"/>
</dbReference>
<evidence type="ECO:0000313" key="13">
    <source>
        <dbReference type="EMBL" id="KAF8790631.1"/>
    </source>
</evidence>
<evidence type="ECO:0000256" key="5">
    <source>
        <dbReference type="ARBA" id="ARBA00022525"/>
    </source>
</evidence>
<keyword evidence="9" id="KW-1015">Disulfide bond</keyword>
<evidence type="ECO:0000256" key="7">
    <source>
        <dbReference type="ARBA" id="ARBA00022729"/>
    </source>
</evidence>
<protein>
    <recommendedName>
        <fullName evidence="4">WAP four-disulfide core domain protein 5</fullName>
    </recommendedName>
</protein>
<comment type="function">
    <text evidence="2">Putative acid-stable proteinase inhibitor.</text>
</comment>
<evidence type="ECO:0000256" key="1">
    <source>
        <dbReference type="ARBA" id="ARBA00002878"/>
    </source>
</evidence>
<dbReference type="AlphaFoldDB" id="A0A8T0FI05"/>
<comment type="caution">
    <text evidence="13">The sequence shown here is derived from an EMBL/GenBank/DDBJ whole genome shotgun (WGS) entry which is preliminary data.</text>
</comment>
<dbReference type="InterPro" id="IPR050514">
    <property type="entry name" value="WAP_four-disulfide_core"/>
</dbReference>
<dbReference type="Proteomes" id="UP000807504">
    <property type="component" value="Unassembled WGS sequence"/>
</dbReference>
<dbReference type="GO" id="GO:0045087">
    <property type="term" value="P:innate immune response"/>
    <property type="evidence" value="ECO:0007669"/>
    <property type="project" value="TreeGrafter"/>
</dbReference>
<feature type="chain" id="PRO_5035807331" description="WAP four-disulfide core domain protein 5" evidence="11">
    <location>
        <begin position="23"/>
        <end position="330"/>
    </location>
</feature>
<evidence type="ECO:0000256" key="3">
    <source>
        <dbReference type="ARBA" id="ARBA00004613"/>
    </source>
</evidence>
<dbReference type="Pfam" id="PF00095">
    <property type="entry name" value="WAP"/>
    <property type="match status" value="2"/>
</dbReference>
<keyword evidence="10" id="KW-0472">Membrane</keyword>
<keyword evidence="10" id="KW-0812">Transmembrane</keyword>
<accession>A0A8T0FI05</accession>
<dbReference type="SMART" id="SM00217">
    <property type="entry name" value="WAP"/>
    <property type="match status" value="2"/>
</dbReference>
<dbReference type="Gene3D" id="4.10.75.10">
    <property type="entry name" value="Elafin-like"/>
    <property type="match status" value="2"/>
</dbReference>
<feature type="signal peptide" evidence="11">
    <location>
        <begin position="1"/>
        <end position="22"/>
    </location>
</feature>
<dbReference type="InterPro" id="IPR008197">
    <property type="entry name" value="WAP_dom"/>
</dbReference>
<dbReference type="PROSITE" id="PS51390">
    <property type="entry name" value="WAP"/>
    <property type="match status" value="1"/>
</dbReference>
<keyword evidence="7 11" id="KW-0732">Signal</keyword>
<feature type="transmembrane region" description="Helical" evidence="10">
    <location>
        <begin position="196"/>
        <end position="214"/>
    </location>
</feature>